<feature type="region of interest" description="Disordered" evidence="1">
    <location>
        <begin position="48"/>
        <end position="131"/>
    </location>
</feature>
<gene>
    <name evidence="3" type="ORF">Tchar_02655</name>
</gene>
<feature type="compositionally biased region" description="Polar residues" evidence="1">
    <location>
        <begin position="48"/>
        <end position="66"/>
    </location>
</feature>
<evidence type="ECO:0000256" key="2">
    <source>
        <dbReference type="SAM" id="SignalP"/>
    </source>
</evidence>
<dbReference type="RefSeq" id="WP_201739386.1">
    <property type="nucleotide sequence ID" value="NZ_VJON01000082.1"/>
</dbReference>
<organism evidence="3 4">
    <name type="scientific">Tepidimonas charontis</name>
    <dbReference type="NCBI Taxonomy" id="2267262"/>
    <lineage>
        <taxon>Bacteria</taxon>
        <taxon>Pseudomonadati</taxon>
        <taxon>Pseudomonadota</taxon>
        <taxon>Betaproteobacteria</taxon>
        <taxon>Burkholderiales</taxon>
        <taxon>Tepidimonas</taxon>
    </lineage>
</organism>
<feature type="signal peptide" evidence="2">
    <location>
        <begin position="1"/>
        <end position="22"/>
    </location>
</feature>
<comment type="caution">
    <text evidence="3">The sequence shown here is derived from an EMBL/GenBank/DDBJ whole genome shotgun (WGS) entry which is preliminary data.</text>
</comment>
<keyword evidence="4" id="KW-1185">Reference proteome</keyword>
<dbReference type="PROSITE" id="PS51257">
    <property type="entry name" value="PROKAR_LIPOPROTEIN"/>
    <property type="match status" value="1"/>
</dbReference>
<reference evidence="3 4" key="1">
    <citation type="submission" date="2019-07" db="EMBL/GenBank/DDBJ databases">
        <title>Tepidimonas charontis SPSP-6 draft genome.</title>
        <authorList>
            <person name="Da Costa M.S."/>
            <person name="Froufe H.J.C."/>
            <person name="Egas C."/>
            <person name="Albuquerque L."/>
        </authorList>
    </citation>
    <scope>NUCLEOTIDE SEQUENCE [LARGE SCALE GENOMIC DNA]</scope>
    <source>
        <strain evidence="3 4">SPSP-6</strain>
    </source>
</reference>
<feature type="compositionally biased region" description="Polar residues" evidence="1">
    <location>
        <begin position="76"/>
        <end position="112"/>
    </location>
</feature>
<dbReference type="Proteomes" id="UP000318294">
    <property type="component" value="Unassembled WGS sequence"/>
</dbReference>
<feature type="chain" id="PRO_5022050600" evidence="2">
    <location>
        <begin position="23"/>
        <end position="131"/>
    </location>
</feature>
<accession>A0A554WZ30</accession>
<dbReference type="AlphaFoldDB" id="A0A554WZ30"/>
<dbReference type="EMBL" id="VJON01000082">
    <property type="protein sequence ID" value="TSE28837.1"/>
    <property type="molecule type" value="Genomic_DNA"/>
</dbReference>
<evidence type="ECO:0000313" key="3">
    <source>
        <dbReference type="EMBL" id="TSE28837.1"/>
    </source>
</evidence>
<evidence type="ECO:0000313" key="4">
    <source>
        <dbReference type="Proteomes" id="UP000318294"/>
    </source>
</evidence>
<keyword evidence="2" id="KW-0732">Signal</keyword>
<protein>
    <submittedName>
        <fullName evidence="3">Uncharacterized protein</fullName>
    </submittedName>
</protein>
<sequence>MNVKKVIVATIFAVAFPTMASAACPYDPNCLNNPYGAGSPYKADGLNNPYSQYGSPYSNKSHTNPYATDAPKLYDSQGNYRGRLSNNPYDPDSTSNPYGRYGSQYSPDSINNPYGAGNPYSNKPIYVVPSR</sequence>
<evidence type="ECO:0000256" key="1">
    <source>
        <dbReference type="SAM" id="MobiDB-lite"/>
    </source>
</evidence>
<proteinExistence type="predicted"/>
<name>A0A554WZ30_9BURK</name>